<proteinExistence type="predicted"/>
<dbReference type="RefSeq" id="WP_316392566.1">
    <property type="nucleotide sequence ID" value="NZ_CP136339.1"/>
</dbReference>
<protein>
    <submittedName>
        <fullName evidence="1">Uncharacterized protein</fullName>
    </submittedName>
</protein>
<name>A0AAX4EYG4_9GAMM</name>
<dbReference type="Proteomes" id="UP001304423">
    <property type="component" value="Chromosome"/>
</dbReference>
<sequence>MINSNLIDMENVLSSPSFFDFLKNLDVDNALDSRDSKTFDSEWMNNFNRLEKEVFSKDDLDFIDILREKSFKLSFKIIKEPEIASRISDDIEIIAKDILKGNTNGWPINYLWQSYKNGKFPA</sequence>
<dbReference type="EMBL" id="CP136339">
    <property type="protein sequence ID" value="WOA52095.1"/>
    <property type="molecule type" value="Genomic_DNA"/>
</dbReference>
<gene>
    <name evidence="1" type="ORF">RXA29_19805</name>
</gene>
<evidence type="ECO:0000313" key="1">
    <source>
        <dbReference type="EMBL" id="WOA52095.1"/>
    </source>
</evidence>
<accession>A0AAX4EYG4</accession>
<dbReference type="AlphaFoldDB" id="A0AAX4EYG4"/>
<organism evidence="1 2">
    <name type="scientific">Dickeya solani</name>
    <dbReference type="NCBI Taxonomy" id="1089444"/>
    <lineage>
        <taxon>Bacteria</taxon>
        <taxon>Pseudomonadati</taxon>
        <taxon>Pseudomonadota</taxon>
        <taxon>Gammaproteobacteria</taxon>
        <taxon>Enterobacterales</taxon>
        <taxon>Pectobacteriaceae</taxon>
        <taxon>Dickeya</taxon>
    </lineage>
</organism>
<evidence type="ECO:0000313" key="2">
    <source>
        <dbReference type="Proteomes" id="UP001304423"/>
    </source>
</evidence>
<reference evidence="1" key="1">
    <citation type="submission" date="2023-10" db="EMBL/GenBank/DDBJ databases">
        <title>Clonality and diversity in the soft rot Dickeya solani phytopathogen.</title>
        <authorList>
            <person name="Pedron J."/>
            <person name="Van Gijsegem F."/>
            <person name="Portier P."/>
            <person name="Taghouti G."/>
        </authorList>
    </citation>
    <scope>NUCLEOTIDE SEQUENCE</scope>
    <source>
        <strain evidence="1">CFBP5647</strain>
    </source>
</reference>